<feature type="non-terminal residue" evidence="2">
    <location>
        <position position="102"/>
    </location>
</feature>
<keyword evidence="3" id="KW-1185">Reference proteome</keyword>
<gene>
    <name evidence="2" type="ORF">LX32DRAFT_604793</name>
</gene>
<sequence>ASCNSANHTHTHTRTHTFRQLQSHRDHPGYHIHFYNPAIMVSSTQHQVDKAASRTQQKPSSSKSGSKQHLLPGIRCPTCHASGKEVWVLPGKECGYCGTPCG</sequence>
<dbReference type="Proteomes" id="UP001232148">
    <property type="component" value="Unassembled WGS sequence"/>
</dbReference>
<evidence type="ECO:0000313" key="3">
    <source>
        <dbReference type="Proteomes" id="UP001232148"/>
    </source>
</evidence>
<reference evidence="2" key="1">
    <citation type="submission" date="2021-06" db="EMBL/GenBank/DDBJ databases">
        <title>Comparative genomics, transcriptomics and evolutionary studies reveal genomic signatures of adaptation to plant cell wall in hemibiotrophic fungi.</title>
        <authorList>
            <consortium name="DOE Joint Genome Institute"/>
            <person name="Baroncelli R."/>
            <person name="Diaz J.F."/>
            <person name="Benocci T."/>
            <person name="Peng M."/>
            <person name="Battaglia E."/>
            <person name="Haridas S."/>
            <person name="Andreopoulos W."/>
            <person name="Labutti K."/>
            <person name="Pangilinan J."/>
            <person name="Floch G.L."/>
            <person name="Makela M.R."/>
            <person name="Henrissat B."/>
            <person name="Grigoriev I.V."/>
            <person name="Crouch J.A."/>
            <person name="De Vries R.P."/>
            <person name="Sukno S.A."/>
            <person name="Thon M.R."/>
        </authorList>
    </citation>
    <scope>NUCLEOTIDE SEQUENCE</scope>
    <source>
        <strain evidence="2">MAFF235873</strain>
    </source>
</reference>
<feature type="region of interest" description="Disordered" evidence="1">
    <location>
        <begin position="43"/>
        <end position="74"/>
    </location>
</feature>
<feature type="compositionally biased region" description="Low complexity" evidence="1">
    <location>
        <begin position="56"/>
        <end position="68"/>
    </location>
</feature>
<proteinExistence type="predicted"/>
<evidence type="ECO:0000313" key="2">
    <source>
        <dbReference type="EMBL" id="KAK2021411.1"/>
    </source>
</evidence>
<name>A0AAD9H407_9PEZI</name>
<comment type="caution">
    <text evidence="2">The sequence shown here is derived from an EMBL/GenBank/DDBJ whole genome shotgun (WGS) entry which is preliminary data.</text>
</comment>
<dbReference type="AlphaFoldDB" id="A0AAD9H407"/>
<accession>A0AAD9H407</accession>
<organism evidence="2 3">
    <name type="scientific">Colletotrichum zoysiae</name>
    <dbReference type="NCBI Taxonomy" id="1216348"/>
    <lineage>
        <taxon>Eukaryota</taxon>
        <taxon>Fungi</taxon>
        <taxon>Dikarya</taxon>
        <taxon>Ascomycota</taxon>
        <taxon>Pezizomycotina</taxon>
        <taxon>Sordariomycetes</taxon>
        <taxon>Hypocreomycetidae</taxon>
        <taxon>Glomerellales</taxon>
        <taxon>Glomerellaceae</taxon>
        <taxon>Colletotrichum</taxon>
        <taxon>Colletotrichum graminicola species complex</taxon>
    </lineage>
</organism>
<protein>
    <submittedName>
        <fullName evidence="2">Uncharacterized protein</fullName>
    </submittedName>
</protein>
<dbReference type="EMBL" id="MU843107">
    <property type="protein sequence ID" value="KAK2021411.1"/>
    <property type="molecule type" value="Genomic_DNA"/>
</dbReference>
<evidence type="ECO:0000256" key="1">
    <source>
        <dbReference type="SAM" id="MobiDB-lite"/>
    </source>
</evidence>
<feature type="region of interest" description="Disordered" evidence="1">
    <location>
        <begin position="1"/>
        <end position="24"/>
    </location>
</feature>